<dbReference type="STRING" id="1798500.A3C21_00845"/>
<dbReference type="PANTHER" id="PTHR46193">
    <property type="entry name" value="6-PHOSPHOGLUCONATE PHOSPHATASE"/>
    <property type="match status" value="1"/>
</dbReference>
<keyword evidence="5" id="KW-0119">Carbohydrate metabolism</keyword>
<dbReference type="CDD" id="cd07505">
    <property type="entry name" value="HAD_BPGM-like"/>
    <property type="match status" value="1"/>
</dbReference>
<dbReference type="InterPro" id="IPR006439">
    <property type="entry name" value="HAD-SF_hydro_IA"/>
</dbReference>
<evidence type="ECO:0000256" key="5">
    <source>
        <dbReference type="ARBA" id="ARBA00023277"/>
    </source>
</evidence>
<dbReference type="PANTHER" id="PTHR46193:SF18">
    <property type="entry name" value="HEXITOL PHOSPHATASE B"/>
    <property type="match status" value="1"/>
</dbReference>
<gene>
    <name evidence="6" type="ORF">A3C21_00845</name>
</gene>
<dbReference type="SFLD" id="SFLDS00003">
    <property type="entry name" value="Haloacid_Dehalogenase"/>
    <property type="match status" value="1"/>
</dbReference>
<dbReference type="Pfam" id="PF00702">
    <property type="entry name" value="Hydrolase"/>
    <property type="match status" value="1"/>
</dbReference>
<dbReference type="GO" id="GO:0046872">
    <property type="term" value="F:metal ion binding"/>
    <property type="evidence" value="ECO:0007669"/>
    <property type="project" value="UniProtKB-KW"/>
</dbReference>
<dbReference type="InterPro" id="IPR023214">
    <property type="entry name" value="HAD_sf"/>
</dbReference>
<comment type="cofactor">
    <cofactor evidence="1">
        <name>Mg(2+)</name>
        <dbReference type="ChEBI" id="CHEBI:18420"/>
    </cofactor>
</comment>
<dbReference type="InterPro" id="IPR023198">
    <property type="entry name" value="PGP-like_dom2"/>
</dbReference>
<evidence type="ECO:0000256" key="3">
    <source>
        <dbReference type="ARBA" id="ARBA00022723"/>
    </source>
</evidence>
<evidence type="ECO:0000313" key="7">
    <source>
        <dbReference type="Proteomes" id="UP000178572"/>
    </source>
</evidence>
<dbReference type="Gene3D" id="1.10.150.240">
    <property type="entry name" value="Putative phosphatase, domain 2"/>
    <property type="match status" value="1"/>
</dbReference>
<dbReference type="SUPFAM" id="SSF56784">
    <property type="entry name" value="HAD-like"/>
    <property type="match status" value="1"/>
</dbReference>
<dbReference type="GO" id="GO:0003824">
    <property type="term" value="F:catalytic activity"/>
    <property type="evidence" value="ECO:0007669"/>
    <property type="project" value="UniProtKB-ARBA"/>
</dbReference>
<dbReference type="EMBL" id="MFLN01000002">
    <property type="protein sequence ID" value="OGG67630.1"/>
    <property type="molecule type" value="Genomic_DNA"/>
</dbReference>
<sequence length="217" mass="23719">MSKAFIFDMDGVLVDSERAWGEEEQLLLEEMFGSDIARDVNQTLGVSIGTTFEKAKTMGESISYEAYLKRYDAAALKILARAEITPKTDTLVARLKARGYRIGLVSSSPRAWIDKVLSRLTFSGAFDHVESLFEHPELDPKPAPDGYLDACRELGVAPEDTVVLEDSNPGITAAKAAGCFVIGFRGALPALYEQIGADAYADTMEKVIDIVTSFDDH</sequence>
<evidence type="ECO:0000256" key="1">
    <source>
        <dbReference type="ARBA" id="ARBA00001946"/>
    </source>
</evidence>
<organism evidence="6 7">
    <name type="scientific">Candidatus Kaiserbacteria bacterium RIFCSPHIGHO2_02_FULL_59_21</name>
    <dbReference type="NCBI Taxonomy" id="1798500"/>
    <lineage>
        <taxon>Bacteria</taxon>
        <taxon>Candidatus Kaiseribacteriota</taxon>
    </lineage>
</organism>
<dbReference type="SFLD" id="SFLDG01129">
    <property type="entry name" value="C1.5:_HAD__Beta-PGM__Phosphata"/>
    <property type="match status" value="1"/>
</dbReference>
<dbReference type="InterPro" id="IPR051600">
    <property type="entry name" value="Beta-PGM-like"/>
</dbReference>
<comment type="caution">
    <text evidence="6">The sequence shown here is derived from an EMBL/GenBank/DDBJ whole genome shotgun (WGS) entry which is preliminary data.</text>
</comment>
<proteinExistence type="inferred from homology"/>
<evidence type="ECO:0000256" key="2">
    <source>
        <dbReference type="ARBA" id="ARBA00006171"/>
    </source>
</evidence>
<name>A0A1F6E265_9BACT</name>
<protein>
    <recommendedName>
        <fullName evidence="8">Hydrolase</fullName>
    </recommendedName>
</protein>
<evidence type="ECO:0000313" key="6">
    <source>
        <dbReference type="EMBL" id="OGG67630.1"/>
    </source>
</evidence>
<dbReference type="Proteomes" id="UP000178572">
    <property type="component" value="Unassembled WGS sequence"/>
</dbReference>
<comment type="similarity">
    <text evidence="2">Belongs to the HAD-like hydrolase superfamily. CbbY/CbbZ/Gph/YieH family.</text>
</comment>
<evidence type="ECO:0008006" key="8">
    <source>
        <dbReference type="Google" id="ProtNLM"/>
    </source>
</evidence>
<keyword evidence="3" id="KW-0479">Metal-binding</keyword>
<dbReference type="AlphaFoldDB" id="A0A1F6E265"/>
<dbReference type="InterPro" id="IPR036412">
    <property type="entry name" value="HAD-like_sf"/>
</dbReference>
<keyword evidence="4" id="KW-0460">Magnesium</keyword>
<accession>A0A1F6E265</accession>
<dbReference type="Gene3D" id="3.40.50.1000">
    <property type="entry name" value="HAD superfamily/HAD-like"/>
    <property type="match status" value="1"/>
</dbReference>
<reference evidence="6 7" key="1">
    <citation type="journal article" date="2016" name="Nat. Commun.">
        <title>Thousands of microbial genomes shed light on interconnected biogeochemical processes in an aquifer system.</title>
        <authorList>
            <person name="Anantharaman K."/>
            <person name="Brown C.T."/>
            <person name="Hug L.A."/>
            <person name="Sharon I."/>
            <person name="Castelle C.J."/>
            <person name="Probst A.J."/>
            <person name="Thomas B.C."/>
            <person name="Singh A."/>
            <person name="Wilkins M.J."/>
            <person name="Karaoz U."/>
            <person name="Brodie E.L."/>
            <person name="Williams K.H."/>
            <person name="Hubbard S.S."/>
            <person name="Banfield J.F."/>
        </authorList>
    </citation>
    <scope>NUCLEOTIDE SEQUENCE [LARGE SCALE GENOMIC DNA]</scope>
</reference>
<evidence type="ECO:0000256" key="4">
    <source>
        <dbReference type="ARBA" id="ARBA00022842"/>
    </source>
</evidence>
<dbReference type="NCBIfam" id="TIGR01509">
    <property type="entry name" value="HAD-SF-IA-v3"/>
    <property type="match status" value="1"/>
</dbReference>